<gene>
    <name evidence="2" type="ORF">FA15DRAFT_592401</name>
</gene>
<keyword evidence="1" id="KW-1133">Transmembrane helix</keyword>
<feature type="transmembrane region" description="Helical" evidence="1">
    <location>
        <begin position="274"/>
        <end position="294"/>
    </location>
</feature>
<dbReference type="EMBL" id="ML210200">
    <property type="protein sequence ID" value="TFK24487.1"/>
    <property type="molecule type" value="Genomic_DNA"/>
</dbReference>
<organism evidence="2 3">
    <name type="scientific">Coprinopsis marcescibilis</name>
    <name type="common">Agaric fungus</name>
    <name type="synonym">Psathyrella marcescibilis</name>
    <dbReference type="NCBI Taxonomy" id="230819"/>
    <lineage>
        <taxon>Eukaryota</taxon>
        <taxon>Fungi</taxon>
        <taxon>Dikarya</taxon>
        <taxon>Basidiomycota</taxon>
        <taxon>Agaricomycotina</taxon>
        <taxon>Agaricomycetes</taxon>
        <taxon>Agaricomycetidae</taxon>
        <taxon>Agaricales</taxon>
        <taxon>Agaricineae</taxon>
        <taxon>Psathyrellaceae</taxon>
        <taxon>Coprinopsis</taxon>
    </lineage>
</organism>
<dbReference type="Proteomes" id="UP000307440">
    <property type="component" value="Unassembled WGS sequence"/>
</dbReference>
<dbReference type="OrthoDB" id="2923771at2759"/>
<name>A0A5C3KVX4_COPMA</name>
<evidence type="ECO:0000313" key="3">
    <source>
        <dbReference type="Proteomes" id="UP000307440"/>
    </source>
</evidence>
<dbReference type="InterPro" id="IPR027948">
    <property type="entry name" value="DUF4436"/>
</dbReference>
<accession>A0A5C3KVX4</accession>
<sequence length="337" mass="37157">SKFTLSAEIVSIDPISRTIIVDWDPSMDRALVNCTALLERPVLREIYIPQYIYQRPICERIASNNYLSSSLLDHTSPSWRQEAPYPPLFVYNSSDICPTFLWPQYASFRTVTKLFPGRLRSQDDGGFLTSSRMAYPSDRYFAPFEISVVNPVNSRVSAPTVSNLSSATLGYELSLASVIMKPASISGDERLLFTLNVSRSRSVKLFVYSTVATSWLVTISFLVMLAGAAVYNEHRIYAEMFVVPIGALFAFTSIRANLPGAPSGFGTVLDAFSIVPVLIIMSSSSFLLLMAVFFKRVRQLGNKEVDSVAGGGALRETNSCPTGCRDTLNGRRTCSAV</sequence>
<dbReference type="Pfam" id="PF14494">
    <property type="entry name" value="DUF4436"/>
    <property type="match status" value="1"/>
</dbReference>
<protein>
    <recommendedName>
        <fullName evidence="4">Transmembrane protein</fullName>
    </recommendedName>
</protein>
<keyword evidence="3" id="KW-1185">Reference proteome</keyword>
<feature type="non-terminal residue" evidence="2">
    <location>
        <position position="1"/>
    </location>
</feature>
<dbReference type="AlphaFoldDB" id="A0A5C3KVX4"/>
<evidence type="ECO:0008006" key="4">
    <source>
        <dbReference type="Google" id="ProtNLM"/>
    </source>
</evidence>
<evidence type="ECO:0000313" key="2">
    <source>
        <dbReference type="EMBL" id="TFK24487.1"/>
    </source>
</evidence>
<proteinExistence type="predicted"/>
<evidence type="ECO:0000256" key="1">
    <source>
        <dbReference type="SAM" id="Phobius"/>
    </source>
</evidence>
<feature type="transmembrane region" description="Helical" evidence="1">
    <location>
        <begin position="236"/>
        <end position="254"/>
    </location>
</feature>
<reference evidence="2 3" key="1">
    <citation type="journal article" date="2019" name="Nat. Ecol. Evol.">
        <title>Megaphylogeny resolves global patterns of mushroom evolution.</title>
        <authorList>
            <person name="Varga T."/>
            <person name="Krizsan K."/>
            <person name="Foldi C."/>
            <person name="Dima B."/>
            <person name="Sanchez-Garcia M."/>
            <person name="Sanchez-Ramirez S."/>
            <person name="Szollosi G.J."/>
            <person name="Szarkandi J.G."/>
            <person name="Papp V."/>
            <person name="Albert L."/>
            <person name="Andreopoulos W."/>
            <person name="Angelini C."/>
            <person name="Antonin V."/>
            <person name="Barry K.W."/>
            <person name="Bougher N.L."/>
            <person name="Buchanan P."/>
            <person name="Buyck B."/>
            <person name="Bense V."/>
            <person name="Catcheside P."/>
            <person name="Chovatia M."/>
            <person name="Cooper J."/>
            <person name="Damon W."/>
            <person name="Desjardin D."/>
            <person name="Finy P."/>
            <person name="Geml J."/>
            <person name="Haridas S."/>
            <person name="Hughes K."/>
            <person name="Justo A."/>
            <person name="Karasinski D."/>
            <person name="Kautmanova I."/>
            <person name="Kiss B."/>
            <person name="Kocsube S."/>
            <person name="Kotiranta H."/>
            <person name="LaButti K.M."/>
            <person name="Lechner B.E."/>
            <person name="Liimatainen K."/>
            <person name="Lipzen A."/>
            <person name="Lukacs Z."/>
            <person name="Mihaltcheva S."/>
            <person name="Morgado L.N."/>
            <person name="Niskanen T."/>
            <person name="Noordeloos M.E."/>
            <person name="Ohm R.A."/>
            <person name="Ortiz-Santana B."/>
            <person name="Ovrebo C."/>
            <person name="Racz N."/>
            <person name="Riley R."/>
            <person name="Savchenko A."/>
            <person name="Shiryaev A."/>
            <person name="Soop K."/>
            <person name="Spirin V."/>
            <person name="Szebenyi C."/>
            <person name="Tomsovsky M."/>
            <person name="Tulloss R.E."/>
            <person name="Uehling J."/>
            <person name="Grigoriev I.V."/>
            <person name="Vagvolgyi C."/>
            <person name="Papp T."/>
            <person name="Martin F.M."/>
            <person name="Miettinen O."/>
            <person name="Hibbett D.S."/>
            <person name="Nagy L.G."/>
        </authorList>
    </citation>
    <scope>NUCLEOTIDE SEQUENCE [LARGE SCALE GENOMIC DNA]</scope>
    <source>
        <strain evidence="2 3">CBS 121175</strain>
    </source>
</reference>
<keyword evidence="1" id="KW-0812">Transmembrane</keyword>
<keyword evidence="1" id="KW-0472">Membrane</keyword>
<dbReference type="STRING" id="230819.A0A5C3KVX4"/>
<feature type="transmembrane region" description="Helical" evidence="1">
    <location>
        <begin position="205"/>
        <end position="229"/>
    </location>
</feature>